<evidence type="ECO:0000259" key="9">
    <source>
        <dbReference type="PROSITE" id="PS50011"/>
    </source>
</evidence>
<comment type="pathway">
    <text evidence="3">Protein modification; protein ubiquitination.</text>
</comment>
<dbReference type="CDD" id="cd16655">
    <property type="entry name" value="RING-Ubox_WDSUB1-like"/>
    <property type="match status" value="1"/>
</dbReference>
<feature type="coiled-coil region" evidence="8">
    <location>
        <begin position="236"/>
        <end position="291"/>
    </location>
</feature>
<keyword evidence="11" id="KW-0418">Kinase</keyword>
<dbReference type="Pfam" id="PF04564">
    <property type="entry name" value="U-box"/>
    <property type="match status" value="1"/>
</dbReference>
<dbReference type="PROSITE" id="PS50011">
    <property type="entry name" value="PROTEIN_KINASE_DOM"/>
    <property type="match status" value="1"/>
</dbReference>
<dbReference type="Gene3D" id="1.10.510.10">
    <property type="entry name" value="Transferase(Phosphotransferase) domain 1"/>
    <property type="match status" value="1"/>
</dbReference>
<dbReference type="InterPro" id="IPR017441">
    <property type="entry name" value="Protein_kinase_ATP_BS"/>
</dbReference>
<comment type="caution">
    <text evidence="11">The sequence shown here is derived from an EMBL/GenBank/DDBJ whole genome shotgun (WGS) entry which is preliminary data.</text>
</comment>
<dbReference type="GO" id="GO:0005524">
    <property type="term" value="F:ATP binding"/>
    <property type="evidence" value="ECO:0007669"/>
    <property type="project" value="UniProtKB-UniRule"/>
</dbReference>
<evidence type="ECO:0000256" key="2">
    <source>
        <dbReference type="ARBA" id="ARBA00003861"/>
    </source>
</evidence>
<name>A0A5A7PWT5_STRAF</name>
<accession>A0A5A7PWT5</accession>
<dbReference type="Gene3D" id="3.30.40.10">
    <property type="entry name" value="Zinc/RING finger domain, C3HC4 (zinc finger)"/>
    <property type="match status" value="1"/>
</dbReference>
<dbReference type="InterPro" id="IPR003613">
    <property type="entry name" value="Ubox_domain"/>
</dbReference>
<dbReference type="UniPathway" id="UPA00143"/>
<evidence type="ECO:0000256" key="4">
    <source>
        <dbReference type="ARBA" id="ARBA00012483"/>
    </source>
</evidence>
<dbReference type="SUPFAM" id="SSF56112">
    <property type="entry name" value="Protein kinase-like (PK-like)"/>
    <property type="match status" value="1"/>
</dbReference>
<keyword evidence="12" id="KW-1185">Reference proteome</keyword>
<dbReference type="PROSITE" id="PS00107">
    <property type="entry name" value="PROTEIN_KINASE_ATP"/>
    <property type="match status" value="1"/>
</dbReference>
<dbReference type="InterPro" id="IPR000719">
    <property type="entry name" value="Prot_kinase_dom"/>
</dbReference>
<evidence type="ECO:0000313" key="11">
    <source>
        <dbReference type="EMBL" id="GER37224.1"/>
    </source>
</evidence>
<dbReference type="InterPro" id="IPR011009">
    <property type="entry name" value="Kinase-like_dom_sf"/>
</dbReference>
<dbReference type="PANTHER" id="PTHR45647:SF43">
    <property type="entry name" value="OS10G0100500 PROTEIN"/>
    <property type="match status" value="1"/>
</dbReference>
<sequence length="683" mass="76315">MAALLTHSRPVGDFATGFSPPPAEMGDGDVVYVAVGRSLEKTTALLQWTCSVFPGREVVLLHVNRPSPFIPTPLGKLPASRANPDMLAAFRHEEREETMKLLSDYLMICSRSKVKASIVTTDSDEVQRGIVELFLKSGCDTIYRRSLSSSANIFSRNSSSSTKTLEEFLCSQLEDLKREVHESRDEAFLALLEPRVLEDEALEAFSKVKTLETSHSQEEKLRMEAEETLGSIIQGEEKLVEENAKLTQNLQKSMRNISVLDGRAHEAERRCEEVAEELKLVQASVASLLDEKQKLHGQKNEAARWLDGWRNHEKVVTIGSKVEEKVIECDTEAATCNFCESLRIGQGEYGVVYKGEISGLKVAVKKLHAHNMQRHAEFNTAVQVVGKLRHHPHLVKLIGVCPDSWSLVYEYLPGGSLQNYLSNKRNMSALGWKTRARIVADIASGLHCMHFSKPKVVHGNLKPENLFLDHENRCKISDYADNMLLPNRAFRCCSGSGSVCLYTDPESYKNGSLTQMSDIYSFGVIILQLVTGKTKGRIAGKVRRAVSSGKKIASLLDVSAGDWSAYVGRRLVELGLQCCERNSRDRPEMTECLVKELKCMPFLEEQTVPSFFLCPILQEIMHDPHVAADGFTYEGEALRGWLQSGRETSPMTNLKLTHLDLTPNYSLRLAIQEWVANLQITSS</sequence>
<organism evidence="11 12">
    <name type="scientific">Striga asiatica</name>
    <name type="common">Asiatic witchweed</name>
    <name type="synonym">Buchnera asiatica</name>
    <dbReference type="NCBI Taxonomy" id="4170"/>
    <lineage>
        <taxon>Eukaryota</taxon>
        <taxon>Viridiplantae</taxon>
        <taxon>Streptophyta</taxon>
        <taxon>Embryophyta</taxon>
        <taxon>Tracheophyta</taxon>
        <taxon>Spermatophyta</taxon>
        <taxon>Magnoliopsida</taxon>
        <taxon>eudicotyledons</taxon>
        <taxon>Gunneridae</taxon>
        <taxon>Pentapetalae</taxon>
        <taxon>asterids</taxon>
        <taxon>lamiids</taxon>
        <taxon>Lamiales</taxon>
        <taxon>Orobanchaceae</taxon>
        <taxon>Buchnereae</taxon>
        <taxon>Striga</taxon>
    </lineage>
</organism>
<dbReference type="GO" id="GO:0016567">
    <property type="term" value="P:protein ubiquitination"/>
    <property type="evidence" value="ECO:0007669"/>
    <property type="project" value="UniProtKB-UniPathway"/>
</dbReference>
<gene>
    <name evidence="11" type="ORF">STAS_13624</name>
</gene>
<evidence type="ECO:0000256" key="8">
    <source>
        <dbReference type="SAM" id="Coils"/>
    </source>
</evidence>
<dbReference type="InterPro" id="IPR001245">
    <property type="entry name" value="Ser-Thr/Tyr_kinase_cat_dom"/>
</dbReference>
<dbReference type="OrthoDB" id="4062651at2759"/>
<dbReference type="SMART" id="SM00504">
    <property type="entry name" value="Ubox"/>
    <property type="match status" value="1"/>
</dbReference>
<feature type="binding site" evidence="7">
    <location>
        <position position="366"/>
    </location>
    <ligand>
        <name>ATP</name>
        <dbReference type="ChEBI" id="CHEBI:30616"/>
    </ligand>
</feature>
<evidence type="ECO:0000256" key="5">
    <source>
        <dbReference type="ARBA" id="ARBA00022679"/>
    </source>
</evidence>
<dbReference type="Proteomes" id="UP000325081">
    <property type="component" value="Unassembled WGS sequence"/>
</dbReference>
<dbReference type="PROSITE" id="PS51698">
    <property type="entry name" value="U_BOX"/>
    <property type="match status" value="1"/>
</dbReference>
<feature type="domain" description="Protein kinase" evidence="9">
    <location>
        <begin position="338"/>
        <end position="603"/>
    </location>
</feature>
<keyword evidence="11" id="KW-0675">Receptor</keyword>
<proteinExistence type="predicted"/>
<dbReference type="Pfam" id="PF07714">
    <property type="entry name" value="PK_Tyr_Ser-Thr"/>
    <property type="match status" value="1"/>
</dbReference>
<comment type="function">
    <text evidence="2">Functions as an E3 ubiquitin ligase.</text>
</comment>
<evidence type="ECO:0000313" key="12">
    <source>
        <dbReference type="Proteomes" id="UP000325081"/>
    </source>
</evidence>
<dbReference type="AlphaFoldDB" id="A0A5A7PWT5"/>
<evidence type="ECO:0000259" key="10">
    <source>
        <dbReference type="PROSITE" id="PS51698"/>
    </source>
</evidence>
<dbReference type="GO" id="GO:0061630">
    <property type="term" value="F:ubiquitin protein ligase activity"/>
    <property type="evidence" value="ECO:0007669"/>
    <property type="project" value="UniProtKB-EC"/>
</dbReference>
<dbReference type="Gene3D" id="3.30.200.20">
    <property type="entry name" value="Phosphorylase Kinase, domain 1"/>
    <property type="match status" value="1"/>
</dbReference>
<dbReference type="InterPro" id="IPR013083">
    <property type="entry name" value="Znf_RING/FYVE/PHD"/>
</dbReference>
<evidence type="ECO:0000256" key="6">
    <source>
        <dbReference type="ARBA" id="ARBA00022786"/>
    </source>
</evidence>
<comment type="catalytic activity">
    <reaction evidence="1">
        <text>S-ubiquitinyl-[E2 ubiquitin-conjugating enzyme]-L-cysteine + [acceptor protein]-L-lysine = [E2 ubiquitin-conjugating enzyme]-L-cysteine + N(6)-ubiquitinyl-[acceptor protein]-L-lysine.</text>
        <dbReference type="EC" id="2.3.2.27"/>
    </reaction>
</comment>
<dbReference type="GO" id="GO:0004672">
    <property type="term" value="F:protein kinase activity"/>
    <property type="evidence" value="ECO:0007669"/>
    <property type="project" value="InterPro"/>
</dbReference>
<protein>
    <recommendedName>
        <fullName evidence="4">RING-type E3 ubiquitin transferase</fullName>
        <ecNumber evidence="4">2.3.2.27</ecNumber>
    </recommendedName>
</protein>
<evidence type="ECO:0000256" key="1">
    <source>
        <dbReference type="ARBA" id="ARBA00000900"/>
    </source>
</evidence>
<reference evidence="12" key="1">
    <citation type="journal article" date="2019" name="Curr. Biol.">
        <title>Genome Sequence of Striga asiatica Provides Insight into the Evolution of Plant Parasitism.</title>
        <authorList>
            <person name="Yoshida S."/>
            <person name="Kim S."/>
            <person name="Wafula E.K."/>
            <person name="Tanskanen J."/>
            <person name="Kim Y.M."/>
            <person name="Honaas L."/>
            <person name="Yang Z."/>
            <person name="Spallek T."/>
            <person name="Conn C.E."/>
            <person name="Ichihashi Y."/>
            <person name="Cheong K."/>
            <person name="Cui S."/>
            <person name="Der J.P."/>
            <person name="Gundlach H."/>
            <person name="Jiao Y."/>
            <person name="Hori C."/>
            <person name="Ishida J.K."/>
            <person name="Kasahara H."/>
            <person name="Kiba T."/>
            <person name="Kim M.S."/>
            <person name="Koo N."/>
            <person name="Laohavisit A."/>
            <person name="Lee Y.H."/>
            <person name="Lumba S."/>
            <person name="McCourt P."/>
            <person name="Mortimer J.C."/>
            <person name="Mutuku J.M."/>
            <person name="Nomura T."/>
            <person name="Sasaki-Sekimoto Y."/>
            <person name="Seto Y."/>
            <person name="Wang Y."/>
            <person name="Wakatake T."/>
            <person name="Sakakibara H."/>
            <person name="Demura T."/>
            <person name="Yamaguchi S."/>
            <person name="Yoneyama K."/>
            <person name="Manabe R.I."/>
            <person name="Nelson D.C."/>
            <person name="Schulman A.H."/>
            <person name="Timko M.P."/>
            <person name="dePamphilis C.W."/>
            <person name="Choi D."/>
            <person name="Shirasu K."/>
        </authorList>
    </citation>
    <scope>NUCLEOTIDE SEQUENCE [LARGE SCALE GENOMIC DNA]</scope>
    <source>
        <strain evidence="12">cv. UVA1</strain>
    </source>
</reference>
<keyword evidence="7" id="KW-0547">Nucleotide-binding</keyword>
<keyword evidence="6" id="KW-0833">Ubl conjugation pathway</keyword>
<keyword evidence="8" id="KW-0175">Coiled coil</keyword>
<feature type="domain" description="U-box" evidence="10">
    <location>
        <begin position="607"/>
        <end position="681"/>
    </location>
</feature>
<evidence type="ECO:0000256" key="7">
    <source>
        <dbReference type="PROSITE-ProRule" id="PRU10141"/>
    </source>
</evidence>
<dbReference type="EC" id="2.3.2.27" evidence="4"/>
<dbReference type="EMBL" id="BKCP01005295">
    <property type="protein sequence ID" value="GER37224.1"/>
    <property type="molecule type" value="Genomic_DNA"/>
</dbReference>
<evidence type="ECO:0000256" key="3">
    <source>
        <dbReference type="ARBA" id="ARBA00004906"/>
    </source>
</evidence>
<dbReference type="SUPFAM" id="SSF57850">
    <property type="entry name" value="RING/U-box"/>
    <property type="match status" value="1"/>
</dbReference>
<keyword evidence="7" id="KW-0067">ATP-binding</keyword>
<dbReference type="InterPro" id="IPR051348">
    <property type="entry name" value="U-box_ubiquitin_ligases"/>
</dbReference>
<keyword evidence="5" id="KW-0808">Transferase</keyword>
<dbReference type="PANTHER" id="PTHR45647">
    <property type="entry name" value="OS02G0152300 PROTEIN"/>
    <property type="match status" value="1"/>
</dbReference>